<dbReference type="EMBL" id="JADBEM010000001">
    <property type="protein sequence ID" value="MBE1610054.1"/>
    <property type="molecule type" value="Genomic_DNA"/>
</dbReference>
<dbReference type="InterPro" id="IPR013762">
    <property type="entry name" value="Integrase-like_cat_sf"/>
</dbReference>
<dbReference type="PROSITE" id="PS51898">
    <property type="entry name" value="TYR_RECOMBINASE"/>
    <property type="match status" value="1"/>
</dbReference>
<dbReference type="AlphaFoldDB" id="A0A927RCM1"/>
<evidence type="ECO:0000313" key="4">
    <source>
        <dbReference type="Proteomes" id="UP000638648"/>
    </source>
</evidence>
<dbReference type="GO" id="GO:0003677">
    <property type="term" value="F:DNA binding"/>
    <property type="evidence" value="ECO:0007669"/>
    <property type="project" value="InterPro"/>
</dbReference>
<comment type="caution">
    <text evidence="3">The sequence shown here is derived from an EMBL/GenBank/DDBJ whole genome shotgun (WGS) entry which is preliminary data.</text>
</comment>
<dbReference type="GO" id="GO:0006310">
    <property type="term" value="P:DNA recombination"/>
    <property type="evidence" value="ECO:0007669"/>
    <property type="project" value="UniProtKB-KW"/>
</dbReference>
<dbReference type="Pfam" id="PF00589">
    <property type="entry name" value="Phage_integrase"/>
    <property type="match status" value="1"/>
</dbReference>
<dbReference type="SUPFAM" id="SSF56349">
    <property type="entry name" value="DNA breaking-rejoining enzymes"/>
    <property type="match status" value="1"/>
</dbReference>
<dbReference type="InterPro" id="IPR002104">
    <property type="entry name" value="Integrase_catalytic"/>
</dbReference>
<dbReference type="GO" id="GO:0015074">
    <property type="term" value="P:DNA integration"/>
    <property type="evidence" value="ECO:0007669"/>
    <property type="project" value="InterPro"/>
</dbReference>
<accession>A0A927RCM1</accession>
<dbReference type="Proteomes" id="UP000638648">
    <property type="component" value="Unassembled WGS sequence"/>
</dbReference>
<keyword evidence="4" id="KW-1185">Reference proteome</keyword>
<dbReference type="CDD" id="cd00397">
    <property type="entry name" value="DNA_BRE_C"/>
    <property type="match status" value="1"/>
</dbReference>
<sequence>MKVEKLTPHMSRTTVATGLLDAGVPIVDVQDMLGHASPATTRRYDRGRRKLDAHAAYRWASIVAGGS</sequence>
<gene>
    <name evidence="3" type="ORF">HEB94_006902</name>
</gene>
<reference evidence="3" key="1">
    <citation type="submission" date="2020-10" db="EMBL/GenBank/DDBJ databases">
        <title>Sequencing the genomes of 1000 actinobacteria strains.</title>
        <authorList>
            <person name="Klenk H.-P."/>
        </authorList>
    </citation>
    <scope>NUCLEOTIDE SEQUENCE</scope>
    <source>
        <strain evidence="3">DSM 45354</strain>
    </source>
</reference>
<keyword evidence="1" id="KW-0233">DNA recombination</keyword>
<evidence type="ECO:0000256" key="1">
    <source>
        <dbReference type="ARBA" id="ARBA00023172"/>
    </source>
</evidence>
<evidence type="ECO:0000313" key="3">
    <source>
        <dbReference type="EMBL" id="MBE1610054.1"/>
    </source>
</evidence>
<evidence type="ECO:0000259" key="2">
    <source>
        <dbReference type="PROSITE" id="PS51898"/>
    </source>
</evidence>
<proteinExistence type="predicted"/>
<feature type="domain" description="Tyr recombinase" evidence="2">
    <location>
        <begin position="1"/>
        <end position="58"/>
    </location>
</feature>
<protein>
    <submittedName>
        <fullName evidence="3">Integrase</fullName>
    </submittedName>
</protein>
<dbReference type="Gene3D" id="1.10.443.10">
    <property type="entry name" value="Intergrase catalytic core"/>
    <property type="match status" value="1"/>
</dbReference>
<organism evidence="3 4">
    <name type="scientific">Actinopolymorpha pittospori</name>
    <dbReference type="NCBI Taxonomy" id="648752"/>
    <lineage>
        <taxon>Bacteria</taxon>
        <taxon>Bacillati</taxon>
        <taxon>Actinomycetota</taxon>
        <taxon>Actinomycetes</taxon>
        <taxon>Propionibacteriales</taxon>
        <taxon>Actinopolymorphaceae</taxon>
        <taxon>Actinopolymorpha</taxon>
    </lineage>
</organism>
<dbReference type="InterPro" id="IPR011010">
    <property type="entry name" value="DNA_brk_join_enz"/>
</dbReference>
<name>A0A927RCM1_9ACTN</name>